<evidence type="ECO:0000256" key="6">
    <source>
        <dbReference type="ARBA" id="ARBA00022989"/>
    </source>
</evidence>
<evidence type="ECO:0000256" key="2">
    <source>
        <dbReference type="ARBA" id="ARBA00005236"/>
    </source>
</evidence>
<keyword evidence="3" id="KW-0813">Transport</keyword>
<comment type="caution">
    <text evidence="11">The sequence shown here is derived from an EMBL/GenBank/DDBJ whole genome shotgun (WGS) entry which is preliminary data.</text>
</comment>
<evidence type="ECO:0000256" key="5">
    <source>
        <dbReference type="ARBA" id="ARBA00022692"/>
    </source>
</evidence>
<evidence type="ECO:0000259" key="9">
    <source>
        <dbReference type="Pfam" id="PF02687"/>
    </source>
</evidence>
<dbReference type="GO" id="GO:0098797">
    <property type="term" value="C:plasma membrane protein complex"/>
    <property type="evidence" value="ECO:0007669"/>
    <property type="project" value="TreeGrafter"/>
</dbReference>
<dbReference type="OrthoDB" id="9808461at2"/>
<dbReference type="InterPro" id="IPR051447">
    <property type="entry name" value="Lipoprotein-release_system"/>
</dbReference>
<dbReference type="AlphaFoldDB" id="A0A426QFT8"/>
<feature type="transmembrane region" description="Helical" evidence="8">
    <location>
        <begin position="272"/>
        <end position="296"/>
    </location>
</feature>
<name>A0A426QFT8_9GAMM</name>
<keyword evidence="4" id="KW-1003">Cell membrane</keyword>
<evidence type="ECO:0000256" key="1">
    <source>
        <dbReference type="ARBA" id="ARBA00004651"/>
    </source>
</evidence>
<keyword evidence="5 8" id="KW-0812">Transmembrane</keyword>
<evidence type="ECO:0000256" key="8">
    <source>
        <dbReference type="SAM" id="Phobius"/>
    </source>
</evidence>
<dbReference type="Pfam" id="PF12704">
    <property type="entry name" value="MacB_PCD"/>
    <property type="match status" value="1"/>
</dbReference>
<dbReference type="EMBL" id="QZMU01000001">
    <property type="protein sequence ID" value="RRQ20615.1"/>
    <property type="molecule type" value="Genomic_DNA"/>
</dbReference>
<evidence type="ECO:0000313" key="12">
    <source>
        <dbReference type="Proteomes" id="UP000287798"/>
    </source>
</evidence>
<keyword evidence="11" id="KW-0449">Lipoprotein</keyword>
<dbReference type="PANTHER" id="PTHR30489:SF0">
    <property type="entry name" value="LIPOPROTEIN-RELEASING SYSTEM TRANSMEMBRANE PROTEIN LOLE"/>
    <property type="match status" value="1"/>
</dbReference>
<feature type="transmembrane region" description="Helical" evidence="8">
    <location>
        <begin position="317"/>
        <end position="344"/>
    </location>
</feature>
<accession>A0A426QFT8</accession>
<proteinExistence type="inferred from homology"/>
<protein>
    <submittedName>
        <fullName evidence="11">Lipoprotein-releasing ABC transporter permease subunit</fullName>
    </submittedName>
</protein>
<gene>
    <name evidence="11" type="ORF">D6C00_00535</name>
</gene>
<dbReference type="GO" id="GO:0044874">
    <property type="term" value="P:lipoprotein localization to outer membrane"/>
    <property type="evidence" value="ECO:0007669"/>
    <property type="project" value="TreeGrafter"/>
</dbReference>
<dbReference type="InterPro" id="IPR011925">
    <property type="entry name" value="LolCE_TM"/>
</dbReference>
<comment type="subcellular location">
    <subcellularLocation>
        <location evidence="1">Cell membrane</location>
        <topology evidence="1">Multi-pass membrane protein</topology>
    </subcellularLocation>
</comment>
<feature type="domain" description="MacB-like periplasmic core" evidence="10">
    <location>
        <begin position="27"/>
        <end position="242"/>
    </location>
</feature>
<evidence type="ECO:0000259" key="10">
    <source>
        <dbReference type="Pfam" id="PF12704"/>
    </source>
</evidence>
<dbReference type="PANTHER" id="PTHR30489">
    <property type="entry name" value="LIPOPROTEIN-RELEASING SYSTEM TRANSMEMBRANE PROTEIN LOLE"/>
    <property type="match status" value="1"/>
</dbReference>
<sequence>MFRPYEIFIGLRYTRAKRRNHFISFISLVSILGIALGVTALITVLSVMNGFENELRTRILGMASHATVTSAGGGIDDWQGIMQTVTQHPDVVGAAPFVRGEAMLALNERVSGAMLRGILPGQEGAVSDVGAHMKLGRLEDLRPGEYGIVLGSELAYSMGVRVGDRITVISPQATVTVAGALPRLRRFTVVGLFEVGMYEYDRGVALVHMQDAAKLFRLNDQVSGVRLKLRDLFEVKRVVHELSTQLPVRYRLSDWTREHHNFFRAIQTEKRVMFVILALIVAVAAFNIVSTLVMVVTDKQSDIAILRTLGSTPGSVMAIFTIQGLVIGVLGTLLGMAGGIGLALNVETLVPAIERLFQVEFLPADVYYISDLPSDLNWPDVWHISSVAFLLSLLATLYPAWRASRTQPAEALRYE</sequence>
<keyword evidence="6 8" id="KW-1133">Transmembrane helix</keyword>
<dbReference type="RefSeq" id="WP_125179828.1">
    <property type="nucleotide sequence ID" value="NZ_QZMU01000001.1"/>
</dbReference>
<dbReference type="Pfam" id="PF02687">
    <property type="entry name" value="FtsX"/>
    <property type="match status" value="1"/>
</dbReference>
<dbReference type="InterPro" id="IPR025857">
    <property type="entry name" value="MacB_PCD"/>
</dbReference>
<evidence type="ECO:0000313" key="11">
    <source>
        <dbReference type="EMBL" id="RRQ20615.1"/>
    </source>
</evidence>
<feature type="transmembrane region" description="Helical" evidence="8">
    <location>
        <begin position="381"/>
        <end position="401"/>
    </location>
</feature>
<comment type="similarity">
    <text evidence="2">Belongs to the ABC-4 integral membrane protein family. LolC/E subfamily.</text>
</comment>
<dbReference type="GO" id="GO:0042953">
    <property type="term" value="P:lipoprotein transport"/>
    <property type="evidence" value="ECO:0007669"/>
    <property type="project" value="InterPro"/>
</dbReference>
<keyword evidence="12" id="KW-1185">Reference proteome</keyword>
<reference evidence="11 12" key="1">
    <citation type="journal article" date="2010" name="Int. J. Syst. Evol. Microbiol.">
        <title>Thiohalobacter thiocyanaticus gen. nov., sp. nov., a moderately halophilic, sulfur-oxidizing gammaproteobacterium from hypersaline lakes, that utilizes thiocyanate.</title>
        <authorList>
            <person name="Sorokin D.Y."/>
            <person name="Kovaleva O.L."/>
            <person name="Tourova T.P."/>
            <person name="Muyzer G."/>
        </authorList>
    </citation>
    <scope>NUCLEOTIDE SEQUENCE [LARGE SCALE GENOMIC DNA]</scope>
    <source>
        <strain evidence="11 12">Hrh1</strain>
    </source>
</reference>
<organism evidence="11 12">
    <name type="scientific">Thiohalobacter thiocyanaticus</name>
    <dbReference type="NCBI Taxonomy" id="585455"/>
    <lineage>
        <taxon>Bacteria</taxon>
        <taxon>Pseudomonadati</taxon>
        <taxon>Pseudomonadota</taxon>
        <taxon>Gammaproteobacteria</taxon>
        <taxon>Thiohalobacterales</taxon>
        <taxon>Thiohalobacteraceae</taxon>
        <taxon>Thiohalobacter</taxon>
    </lineage>
</organism>
<dbReference type="Proteomes" id="UP000287798">
    <property type="component" value="Unassembled WGS sequence"/>
</dbReference>
<evidence type="ECO:0000256" key="3">
    <source>
        <dbReference type="ARBA" id="ARBA00022448"/>
    </source>
</evidence>
<evidence type="ECO:0000256" key="7">
    <source>
        <dbReference type="ARBA" id="ARBA00023136"/>
    </source>
</evidence>
<dbReference type="NCBIfam" id="TIGR02212">
    <property type="entry name" value="lolCE"/>
    <property type="match status" value="1"/>
</dbReference>
<evidence type="ECO:0000256" key="4">
    <source>
        <dbReference type="ARBA" id="ARBA00022475"/>
    </source>
</evidence>
<feature type="transmembrane region" description="Helical" evidence="8">
    <location>
        <begin position="21"/>
        <end position="48"/>
    </location>
</feature>
<dbReference type="InterPro" id="IPR003838">
    <property type="entry name" value="ABC3_permease_C"/>
</dbReference>
<feature type="domain" description="ABC3 transporter permease C-terminal" evidence="9">
    <location>
        <begin position="275"/>
        <end position="408"/>
    </location>
</feature>
<keyword evidence="7 8" id="KW-0472">Membrane</keyword>